<dbReference type="AlphaFoldDB" id="A0A8S4QV70"/>
<name>A0A8S4QV70_9NEOP</name>
<evidence type="ECO:0000313" key="2">
    <source>
        <dbReference type="EMBL" id="CAH2218738.1"/>
    </source>
</evidence>
<evidence type="ECO:0000256" key="1">
    <source>
        <dbReference type="SAM" id="MobiDB-lite"/>
    </source>
</evidence>
<protein>
    <submittedName>
        <fullName evidence="2">Jg21961 protein</fullName>
    </submittedName>
</protein>
<dbReference type="Proteomes" id="UP000838756">
    <property type="component" value="Unassembled WGS sequence"/>
</dbReference>
<comment type="caution">
    <text evidence="2">The sequence shown here is derived from an EMBL/GenBank/DDBJ whole genome shotgun (WGS) entry which is preliminary data.</text>
</comment>
<dbReference type="EMBL" id="CAKXAJ010019795">
    <property type="protein sequence ID" value="CAH2218738.1"/>
    <property type="molecule type" value="Genomic_DNA"/>
</dbReference>
<organism evidence="2 3">
    <name type="scientific">Pararge aegeria aegeria</name>
    <dbReference type="NCBI Taxonomy" id="348720"/>
    <lineage>
        <taxon>Eukaryota</taxon>
        <taxon>Metazoa</taxon>
        <taxon>Ecdysozoa</taxon>
        <taxon>Arthropoda</taxon>
        <taxon>Hexapoda</taxon>
        <taxon>Insecta</taxon>
        <taxon>Pterygota</taxon>
        <taxon>Neoptera</taxon>
        <taxon>Endopterygota</taxon>
        <taxon>Lepidoptera</taxon>
        <taxon>Glossata</taxon>
        <taxon>Ditrysia</taxon>
        <taxon>Papilionoidea</taxon>
        <taxon>Nymphalidae</taxon>
        <taxon>Satyrinae</taxon>
        <taxon>Satyrini</taxon>
        <taxon>Parargina</taxon>
        <taxon>Pararge</taxon>
    </lineage>
</organism>
<feature type="region of interest" description="Disordered" evidence="1">
    <location>
        <begin position="1"/>
        <end position="70"/>
    </location>
</feature>
<evidence type="ECO:0000313" key="3">
    <source>
        <dbReference type="Proteomes" id="UP000838756"/>
    </source>
</evidence>
<keyword evidence="3" id="KW-1185">Reference proteome</keyword>
<gene>
    <name evidence="2" type="primary">jg21961</name>
    <name evidence="2" type="ORF">PAEG_LOCUS6425</name>
</gene>
<reference evidence="2" key="1">
    <citation type="submission" date="2022-03" db="EMBL/GenBank/DDBJ databases">
        <authorList>
            <person name="Lindestad O."/>
        </authorList>
    </citation>
    <scope>NUCLEOTIDE SEQUENCE</scope>
</reference>
<accession>A0A8S4QV70</accession>
<feature type="compositionally biased region" description="Polar residues" evidence="1">
    <location>
        <begin position="33"/>
        <end position="48"/>
    </location>
</feature>
<proteinExistence type="predicted"/>
<sequence length="100" mass="11082">MMLHSPSKGNGSPPTMRRCLGRSPRPRWPSADWLTSHTSENIMDSSQGGAEGQESHPDSGLVKSLDQERRQSKVCEIRVRAALARAGVVQSSEEHTLMWK</sequence>